<evidence type="ECO:0000313" key="1">
    <source>
        <dbReference type="EMBL" id="GIN63495.1"/>
    </source>
</evidence>
<protein>
    <recommendedName>
        <fullName evidence="3">Adenosylcobinamide kinase</fullName>
    </recommendedName>
</protein>
<dbReference type="GO" id="GO:0043752">
    <property type="term" value="F:adenosylcobinamide kinase activity"/>
    <property type="evidence" value="ECO:0007669"/>
    <property type="project" value="InterPro"/>
</dbReference>
<organism evidence="1 2">
    <name type="scientific">Robertmurraya siralis</name>
    <dbReference type="NCBI Taxonomy" id="77777"/>
    <lineage>
        <taxon>Bacteria</taxon>
        <taxon>Bacillati</taxon>
        <taxon>Bacillota</taxon>
        <taxon>Bacilli</taxon>
        <taxon>Bacillales</taxon>
        <taxon>Bacillaceae</taxon>
        <taxon>Robertmurraya</taxon>
    </lineage>
</organism>
<comment type="caution">
    <text evidence="1">The sequence shown here is derived from an EMBL/GenBank/DDBJ whole genome shotgun (WGS) entry which is preliminary data.</text>
</comment>
<dbReference type="SUPFAM" id="SSF52540">
    <property type="entry name" value="P-loop containing nucleoside triphosphate hydrolases"/>
    <property type="match status" value="1"/>
</dbReference>
<name>A0A919WK28_9BACI</name>
<dbReference type="Gene3D" id="3.40.50.300">
    <property type="entry name" value="P-loop containing nucleotide triphosphate hydrolases"/>
    <property type="match status" value="1"/>
</dbReference>
<dbReference type="GO" id="GO:0000166">
    <property type="term" value="F:nucleotide binding"/>
    <property type="evidence" value="ECO:0007669"/>
    <property type="project" value="InterPro"/>
</dbReference>
<accession>A0A919WK28</accession>
<dbReference type="Proteomes" id="UP000682111">
    <property type="component" value="Unassembled WGS sequence"/>
</dbReference>
<proteinExistence type="predicted"/>
<reference evidence="1" key="1">
    <citation type="submission" date="2021-03" db="EMBL/GenBank/DDBJ databases">
        <title>Antimicrobial resistance genes in bacteria isolated from Japanese honey, and their potential for conferring macrolide and lincosamide resistance in the American foulbrood pathogen Paenibacillus larvae.</title>
        <authorList>
            <person name="Okamoto M."/>
            <person name="Kumagai M."/>
            <person name="Kanamori H."/>
            <person name="Takamatsu D."/>
        </authorList>
    </citation>
    <scope>NUCLEOTIDE SEQUENCE</scope>
    <source>
        <strain evidence="1">J27TS8</strain>
    </source>
</reference>
<dbReference type="Pfam" id="PF02283">
    <property type="entry name" value="CobU"/>
    <property type="match status" value="1"/>
</dbReference>
<gene>
    <name evidence="1" type="ORF">J27TS8_34880</name>
</gene>
<sequence length="136" mass="15867">MHFVTGGAFNGKGKWVKARFPQAKWISAYKGEPFIQNVHVAHVVLEGLEQWVKASSNSREEWLSQFAIWHRWEQEDASRKVIFIGTDISKGIVPMEKADRDWRDRTGWIYQDLTGLCERVDVIWYGINQTIKEDSK</sequence>
<dbReference type="AlphaFoldDB" id="A0A919WK28"/>
<evidence type="ECO:0008006" key="3">
    <source>
        <dbReference type="Google" id="ProtNLM"/>
    </source>
</evidence>
<evidence type="ECO:0000313" key="2">
    <source>
        <dbReference type="Proteomes" id="UP000682111"/>
    </source>
</evidence>
<dbReference type="GO" id="GO:0009236">
    <property type="term" value="P:cobalamin biosynthetic process"/>
    <property type="evidence" value="ECO:0007669"/>
    <property type="project" value="InterPro"/>
</dbReference>
<keyword evidence="2" id="KW-1185">Reference proteome</keyword>
<dbReference type="EMBL" id="BORC01000006">
    <property type="protein sequence ID" value="GIN63495.1"/>
    <property type="molecule type" value="Genomic_DNA"/>
</dbReference>
<dbReference type="InterPro" id="IPR027417">
    <property type="entry name" value="P-loop_NTPase"/>
</dbReference>
<dbReference type="InterPro" id="IPR003203">
    <property type="entry name" value="CobU/CobP"/>
</dbReference>
<dbReference type="RefSeq" id="WP_212934190.1">
    <property type="nucleotide sequence ID" value="NZ_BORC01000006.1"/>
</dbReference>